<dbReference type="SUPFAM" id="SSF53474">
    <property type="entry name" value="alpha/beta-Hydrolases"/>
    <property type="match status" value="1"/>
</dbReference>
<keyword evidence="3" id="KW-1185">Reference proteome</keyword>
<proteinExistence type="predicted"/>
<name>A0AA46YKA9_9ACTN</name>
<feature type="domain" description="GPI inositol-deacylase PGAP1-like alpha/beta" evidence="1">
    <location>
        <begin position="210"/>
        <end position="263"/>
    </location>
</feature>
<organism evidence="2 3">
    <name type="scientific">Solicola gregarius</name>
    <dbReference type="NCBI Taxonomy" id="2908642"/>
    <lineage>
        <taxon>Bacteria</taxon>
        <taxon>Bacillati</taxon>
        <taxon>Actinomycetota</taxon>
        <taxon>Actinomycetes</taxon>
        <taxon>Propionibacteriales</taxon>
        <taxon>Nocardioidaceae</taxon>
        <taxon>Solicola</taxon>
    </lineage>
</organism>
<dbReference type="RefSeq" id="WP_271632957.1">
    <property type="nucleotide sequence ID" value="NZ_CP094970.1"/>
</dbReference>
<dbReference type="Pfam" id="PF07819">
    <property type="entry name" value="PGAP1"/>
    <property type="match status" value="1"/>
</dbReference>
<dbReference type="Proteomes" id="UP001164390">
    <property type="component" value="Chromosome"/>
</dbReference>
<evidence type="ECO:0000313" key="2">
    <source>
        <dbReference type="EMBL" id="UYM04286.1"/>
    </source>
</evidence>
<dbReference type="KEGG" id="sgrg:L0C25_17320"/>
<dbReference type="InterPro" id="IPR029058">
    <property type="entry name" value="AB_hydrolase_fold"/>
</dbReference>
<accession>A0AA46YKA9</accession>
<dbReference type="EMBL" id="CP094970">
    <property type="protein sequence ID" value="UYM04286.1"/>
    <property type="molecule type" value="Genomic_DNA"/>
</dbReference>
<evidence type="ECO:0000313" key="3">
    <source>
        <dbReference type="Proteomes" id="UP001164390"/>
    </source>
</evidence>
<dbReference type="AlphaFoldDB" id="A0AA46YKA9"/>
<gene>
    <name evidence="2" type="ORF">L0C25_17320</name>
</gene>
<evidence type="ECO:0000259" key="1">
    <source>
        <dbReference type="Pfam" id="PF07819"/>
    </source>
</evidence>
<dbReference type="GO" id="GO:0016788">
    <property type="term" value="F:hydrolase activity, acting on ester bonds"/>
    <property type="evidence" value="ECO:0007669"/>
    <property type="project" value="InterPro"/>
</dbReference>
<protein>
    <submittedName>
        <fullName evidence="2">GPI inositol-deacylase</fullName>
    </submittedName>
</protein>
<reference evidence="2" key="1">
    <citation type="submission" date="2022-01" db="EMBL/GenBank/DDBJ databases">
        <title>Nocardioidaceae gen. sp. A5X3R13.</title>
        <authorList>
            <person name="Lopez Marin M.A."/>
            <person name="Uhlik O."/>
        </authorList>
    </citation>
    <scope>NUCLEOTIDE SEQUENCE</scope>
    <source>
        <strain evidence="2">A5X3R13</strain>
    </source>
</reference>
<sequence>MPRTTHTAALALGYADRLVVSTARDVHRAVARRAFGATRRIGGSLPEAVHDRVADLAYAGVSLGVRGSGRLLERAADRGIGASLEASTTGRYVVSAVNALVGSELAERGDRHAIEMAVRVGGRDVEIEAESLRAAYPRATDRIAIFLHGLGENDDSWRLAERAGSGTYPSRVEDDTDYTPVLIRYNTGLNVSANGELLSALVTRLIDAWPVAVSRLAFVGHSMGGLVARSAGSHGVAGGTDWPRLVRQVVCLGTPHLGAPLEKAVHLGSRALSVVPETAPFGRILDTRSPGIVDLRHGYISREEWSGQDLTRRWGLDRLAAAPLPYADYHFVAATIGNAPGQPASRLFGDLFVRLPSAHGRSARGGSVVPGALTDHVGGADHFALLNYPEVAECLVAWFDESRSSLPAVPAVPPTTGGDP</sequence>
<dbReference type="Gene3D" id="3.40.50.1820">
    <property type="entry name" value="alpha/beta hydrolase"/>
    <property type="match status" value="1"/>
</dbReference>
<dbReference type="InterPro" id="IPR012908">
    <property type="entry name" value="PGAP1-ab_dom-like"/>
</dbReference>